<organism evidence="2 3">
    <name type="scientific">Sporothrix stenoceras</name>
    <dbReference type="NCBI Taxonomy" id="5173"/>
    <lineage>
        <taxon>Eukaryota</taxon>
        <taxon>Fungi</taxon>
        <taxon>Dikarya</taxon>
        <taxon>Ascomycota</taxon>
        <taxon>Pezizomycotina</taxon>
        <taxon>Sordariomycetes</taxon>
        <taxon>Sordariomycetidae</taxon>
        <taxon>Ophiostomatales</taxon>
        <taxon>Ophiostomataceae</taxon>
        <taxon>Sporothrix</taxon>
    </lineage>
</organism>
<dbReference type="EMBL" id="JAWCUI010000022">
    <property type="protein sequence ID" value="KAL1896550.1"/>
    <property type="molecule type" value="Genomic_DNA"/>
</dbReference>
<proteinExistence type="predicted"/>
<accession>A0ABR3Z901</accession>
<sequence length="382" mass="42427">MPRYTTPPEYDPTDIQPGEDRVPGTLKSNLKAEGLDAQPEAQAHFIEEAAAAQNEKAEPNEQAVQDEGAECGPAVSEKNVQVAAQRVSSSSSDAHPSRPIESVSNNGNDNDNGNIEAPRVSNNEQPVVVALPSQQEPAAEPVAELAAQSQPAQLPWVDHPRRFTTVFVYDPNNQPLRRPRREFRWRLPRTNAPPPVIQHLPVVVEKRRPRPIGYNTTEDYDVLAGMMDKGKVPNEVPKYMNMAFPRTVDLSVPCAYCFMKLDCTIQDAGEHIRGPPKISKGTTSRIPGKRYAVLGAKYFFAYSYYAISTALYAVTTGLDDCMSGKGELTDQEEERLDAYIDAMNETRSRSFHQWWSMQLPVTLPAVLAPGADGLYYSDGYYR</sequence>
<evidence type="ECO:0000313" key="3">
    <source>
        <dbReference type="Proteomes" id="UP001583186"/>
    </source>
</evidence>
<name>A0ABR3Z901_9PEZI</name>
<feature type="compositionally biased region" description="Low complexity" evidence="1">
    <location>
        <begin position="40"/>
        <end position="54"/>
    </location>
</feature>
<gene>
    <name evidence="2" type="ORF">Sste5346_004584</name>
</gene>
<reference evidence="2 3" key="1">
    <citation type="journal article" date="2024" name="IMA Fungus">
        <title>IMA Genome - F19 : A genome assembly and annotation guide to empower mycologists, including annotated draft genome sequences of Ceratocystis pirilliformis, Diaporthe australafricana, Fusarium ophioides, Paecilomyces lecythidis, and Sporothrix stenoceras.</title>
        <authorList>
            <person name="Aylward J."/>
            <person name="Wilson A.M."/>
            <person name="Visagie C.M."/>
            <person name="Spraker J."/>
            <person name="Barnes I."/>
            <person name="Buitendag C."/>
            <person name="Ceriani C."/>
            <person name="Del Mar Angel L."/>
            <person name="du Plessis D."/>
            <person name="Fuchs T."/>
            <person name="Gasser K."/>
            <person name="Kramer D."/>
            <person name="Li W."/>
            <person name="Munsamy K."/>
            <person name="Piso A."/>
            <person name="Price J.L."/>
            <person name="Sonnekus B."/>
            <person name="Thomas C."/>
            <person name="van der Nest A."/>
            <person name="van Dijk A."/>
            <person name="van Heerden A."/>
            <person name="van Vuuren N."/>
            <person name="Yilmaz N."/>
            <person name="Duong T.A."/>
            <person name="van der Merwe N.A."/>
            <person name="Wingfield M.J."/>
            <person name="Wingfield B.D."/>
        </authorList>
    </citation>
    <scope>NUCLEOTIDE SEQUENCE [LARGE SCALE GENOMIC DNA]</scope>
    <source>
        <strain evidence="2 3">CMW 5346</strain>
    </source>
</reference>
<feature type="region of interest" description="Disordered" evidence="1">
    <location>
        <begin position="1"/>
        <end position="119"/>
    </location>
</feature>
<evidence type="ECO:0000313" key="2">
    <source>
        <dbReference type="EMBL" id="KAL1896550.1"/>
    </source>
</evidence>
<protein>
    <submittedName>
        <fullName evidence="2">Uncharacterized protein</fullName>
    </submittedName>
</protein>
<dbReference type="Proteomes" id="UP001583186">
    <property type="component" value="Unassembled WGS sequence"/>
</dbReference>
<evidence type="ECO:0000256" key="1">
    <source>
        <dbReference type="SAM" id="MobiDB-lite"/>
    </source>
</evidence>
<keyword evidence="3" id="KW-1185">Reference proteome</keyword>
<comment type="caution">
    <text evidence="2">The sequence shown here is derived from an EMBL/GenBank/DDBJ whole genome shotgun (WGS) entry which is preliminary data.</text>
</comment>
<feature type="compositionally biased region" description="Low complexity" evidence="1">
    <location>
        <begin position="105"/>
        <end position="114"/>
    </location>
</feature>